<feature type="signal peptide" evidence="7">
    <location>
        <begin position="1"/>
        <end position="16"/>
    </location>
</feature>
<sequence length="245" mass="26430">MKGLYLSFVIISLAAAHTSKKSNCVRYIDCPTEDSTEVMFMNDPKNCHNFYKCTKMICPIECPNRGNGNRLVWNSKENVCDWSFNVPNLTNCPDINNPSTSSPPTSSSSTPSSSTPSSSTPSSLTPSSSTPSSSTLSSSTPSSSTPSSSTPSSSTPSSSTPSSSTPSSSTPSSSTPSTSKCPKNGRKSIPHETNCNLYYLCINGEKTLKKCLEGHIFNPLIENCDLPNHYPPCQKIIYPRKLFHF</sequence>
<dbReference type="SMART" id="SM00494">
    <property type="entry name" value="ChtBD2"/>
    <property type="match status" value="2"/>
</dbReference>
<protein>
    <submittedName>
        <fullName evidence="11">Cell wall integrity and stress response component 1</fullName>
    </submittedName>
</protein>
<dbReference type="AlphaFoldDB" id="A0A7M7LK58"/>
<evidence type="ECO:0000256" key="4">
    <source>
        <dbReference type="ARBA" id="ARBA00023157"/>
    </source>
</evidence>
<organism evidence="9">
    <name type="scientific">Apis mellifera</name>
    <name type="common">Honeybee</name>
    <dbReference type="NCBI Taxonomy" id="7460"/>
    <lineage>
        <taxon>Eukaryota</taxon>
        <taxon>Metazoa</taxon>
        <taxon>Ecdysozoa</taxon>
        <taxon>Arthropoda</taxon>
        <taxon>Hexapoda</taxon>
        <taxon>Insecta</taxon>
        <taxon>Pterygota</taxon>
        <taxon>Neoptera</taxon>
        <taxon>Endopterygota</taxon>
        <taxon>Hymenoptera</taxon>
        <taxon>Apocrita</taxon>
        <taxon>Aculeata</taxon>
        <taxon>Apoidea</taxon>
        <taxon>Anthophila</taxon>
        <taxon>Apidae</taxon>
        <taxon>Apis</taxon>
    </lineage>
</organism>
<dbReference type="InterPro" id="IPR051940">
    <property type="entry name" value="Chitin_bind-dev_reg"/>
</dbReference>
<accession>A0A7M7LK58</accession>
<feature type="domain" description="Chitin-binding type-2" evidence="8">
    <location>
        <begin position="178"/>
        <end position="235"/>
    </location>
</feature>
<dbReference type="KEGG" id="ame:100577331"/>
<dbReference type="InterPro" id="IPR036508">
    <property type="entry name" value="Chitin-bd_dom_sf"/>
</dbReference>
<dbReference type="PANTHER" id="PTHR23301:SF0">
    <property type="entry name" value="CHITIN-BINDING TYPE-2 DOMAIN-CONTAINING PROTEIN-RELATED"/>
    <property type="match status" value="1"/>
</dbReference>
<dbReference type="GO" id="GO:0008061">
    <property type="term" value="F:chitin binding"/>
    <property type="evidence" value="ECO:0007669"/>
    <property type="project" value="UniProtKB-KW"/>
</dbReference>
<dbReference type="Gene3D" id="2.170.140.10">
    <property type="entry name" value="Chitin binding domain"/>
    <property type="match status" value="2"/>
</dbReference>
<evidence type="ECO:0000256" key="2">
    <source>
        <dbReference type="ARBA" id="ARBA00022729"/>
    </source>
</evidence>
<name>A0A7M7LK58_APIME</name>
<keyword evidence="10" id="KW-1185">Reference proteome</keyword>
<dbReference type="OrthoDB" id="6020543at2759"/>
<evidence type="ECO:0000256" key="7">
    <source>
        <dbReference type="SAM" id="SignalP"/>
    </source>
</evidence>
<keyword evidence="2 7" id="KW-0732">Signal</keyword>
<gene>
    <name evidence="11" type="primary">LOC100577331</name>
</gene>
<dbReference type="GeneID" id="100577331"/>
<evidence type="ECO:0000313" key="9">
    <source>
        <dbReference type="EnsemblMetazoa" id="XP_003250137"/>
    </source>
</evidence>
<dbReference type="PANTHER" id="PTHR23301">
    <property type="entry name" value="CHITIN BINDING PERITROPHIN-A"/>
    <property type="match status" value="1"/>
</dbReference>
<evidence type="ECO:0000313" key="10">
    <source>
        <dbReference type="Proteomes" id="UP000005203"/>
    </source>
</evidence>
<evidence type="ECO:0000313" key="11">
    <source>
        <dbReference type="RefSeq" id="XP_003250137.2"/>
    </source>
</evidence>
<dbReference type="Pfam" id="PF01607">
    <property type="entry name" value="CBM_14"/>
    <property type="match status" value="1"/>
</dbReference>
<dbReference type="EnsemblMetazoa" id="XM_003250089">
    <property type="protein sequence ID" value="XP_003250137"/>
    <property type="gene ID" value="LOC100577331"/>
</dbReference>
<evidence type="ECO:0000259" key="8">
    <source>
        <dbReference type="PROSITE" id="PS50940"/>
    </source>
</evidence>
<evidence type="ECO:0000256" key="5">
    <source>
        <dbReference type="ARBA" id="ARBA00023180"/>
    </source>
</evidence>
<feature type="compositionally biased region" description="Low complexity" evidence="6">
    <location>
        <begin position="98"/>
        <end position="179"/>
    </location>
</feature>
<dbReference type="RefSeq" id="XP_003250137.2">
    <property type="nucleotide sequence ID" value="XM_003250089.4"/>
</dbReference>
<keyword evidence="4" id="KW-1015">Disulfide bond</keyword>
<feature type="chain" id="PRO_5044660282" evidence="7">
    <location>
        <begin position="17"/>
        <end position="245"/>
    </location>
</feature>
<dbReference type="PROSITE" id="PS50940">
    <property type="entry name" value="CHIT_BIND_II"/>
    <property type="match status" value="1"/>
</dbReference>
<keyword evidence="3" id="KW-0677">Repeat</keyword>
<feature type="region of interest" description="Disordered" evidence="6">
    <location>
        <begin position="94"/>
        <end position="186"/>
    </location>
</feature>
<evidence type="ECO:0000256" key="3">
    <source>
        <dbReference type="ARBA" id="ARBA00022737"/>
    </source>
</evidence>
<dbReference type="InterPro" id="IPR002557">
    <property type="entry name" value="Chitin-bd_dom"/>
</dbReference>
<evidence type="ECO:0000256" key="6">
    <source>
        <dbReference type="SAM" id="MobiDB-lite"/>
    </source>
</evidence>
<keyword evidence="5" id="KW-0325">Glycoprotein</keyword>
<dbReference type="SUPFAM" id="SSF57625">
    <property type="entry name" value="Invertebrate chitin-binding proteins"/>
    <property type="match status" value="1"/>
</dbReference>
<accession>A0A8B6XVQ0</accession>
<reference evidence="11" key="2">
    <citation type="submission" date="2025-04" db="UniProtKB">
        <authorList>
            <consortium name="RefSeq"/>
        </authorList>
    </citation>
    <scope>IDENTIFICATION</scope>
    <source>
        <strain evidence="11">DH4</strain>
        <tissue evidence="11">Whole body</tissue>
    </source>
</reference>
<reference evidence="9" key="1">
    <citation type="submission" date="2021-01" db="UniProtKB">
        <authorList>
            <consortium name="EnsemblMetazoa"/>
        </authorList>
    </citation>
    <scope>IDENTIFICATION</scope>
    <source>
        <strain evidence="9">DH4</strain>
    </source>
</reference>
<evidence type="ECO:0000256" key="1">
    <source>
        <dbReference type="ARBA" id="ARBA00022669"/>
    </source>
</evidence>
<proteinExistence type="predicted"/>
<dbReference type="Proteomes" id="UP000005203">
    <property type="component" value="Linkage group LG10"/>
</dbReference>
<dbReference type="GO" id="GO:0005576">
    <property type="term" value="C:extracellular region"/>
    <property type="evidence" value="ECO:0007669"/>
    <property type="project" value="InterPro"/>
</dbReference>
<keyword evidence="1" id="KW-0147">Chitin-binding</keyword>